<dbReference type="SMART" id="SM00448">
    <property type="entry name" value="REC"/>
    <property type="match status" value="1"/>
</dbReference>
<keyword evidence="7" id="KW-0472">Membrane</keyword>
<dbReference type="PROSITE" id="PS50109">
    <property type="entry name" value="HIS_KIN"/>
    <property type="match status" value="1"/>
</dbReference>
<evidence type="ECO:0000313" key="11">
    <source>
        <dbReference type="Proteomes" id="UP001153069"/>
    </source>
</evidence>
<feature type="region of interest" description="Disordered" evidence="6">
    <location>
        <begin position="1"/>
        <end position="28"/>
    </location>
</feature>
<dbReference type="CDD" id="cd00082">
    <property type="entry name" value="HisKA"/>
    <property type="match status" value="1"/>
</dbReference>
<proteinExistence type="predicted"/>
<dbReference type="InterPro" id="IPR011006">
    <property type="entry name" value="CheY-like_superfamily"/>
</dbReference>
<dbReference type="InterPro" id="IPR003594">
    <property type="entry name" value="HATPase_dom"/>
</dbReference>
<evidence type="ECO:0000256" key="4">
    <source>
        <dbReference type="ARBA" id="ARBA00022777"/>
    </source>
</evidence>
<gene>
    <name evidence="10" type="ORF">SEMRO_1060_G236670.1</name>
</gene>
<dbReference type="EC" id="2.7.13.3" evidence="2"/>
<dbReference type="CDD" id="cd17546">
    <property type="entry name" value="REC_hyHK_CKI1_RcsC-like"/>
    <property type="match status" value="1"/>
</dbReference>
<dbReference type="SMART" id="SM00388">
    <property type="entry name" value="HisKA"/>
    <property type="match status" value="1"/>
</dbReference>
<dbReference type="SMART" id="SM00387">
    <property type="entry name" value="HATPase_c"/>
    <property type="match status" value="1"/>
</dbReference>
<dbReference type="InterPro" id="IPR005467">
    <property type="entry name" value="His_kinase_dom"/>
</dbReference>
<evidence type="ECO:0000313" key="10">
    <source>
        <dbReference type="EMBL" id="CAB9519946.1"/>
    </source>
</evidence>
<name>A0A9N8EIN6_9STRA</name>
<dbReference type="InterPro" id="IPR036097">
    <property type="entry name" value="HisK_dim/P_sf"/>
</dbReference>
<sequence>MASTSGTNSSNSVQERSKQTSNKSARSSQSSIQNLLGGLPKSSTSSWQKHHWGKHYWDGKSNRWVQACTAVRGGRVLVVCVLLFVASLLGFVAFTILTEDEQNLAETQFRSISQRALVEARTIIQSRRDAGVTMSKMLAELHPNASQWPFVPVWGFERLAESLLHTANGRDMGFVPYVQPSQATDFEVFARGVYEKLDANATQKRPEIWATNLSTTPPTVYHDTTGETPYSSPYQILTPIFRTDEGMNNTILLFNPHSQQLPGRAIDRLIACSKKRHQLQQEALNATGEPLHDDISCGVLTGFFPIIRFKRRWGAAHFYPIYPVNDPFTIVGHISSMFAVEELLQNAFATEVDGIDACFETYDQAVTFSIRHGAAYFVGEGKFHDPKYEHQQQTIELLDPTMYADAPLSIQFRLTPNDDFYKIYETNNPAYVTLGAVCTILVTSLVFFLYDFLVRREFHAKRELLEARRQFMRFVSHEVRTPLNAVSMGLDLMQAELAQALGYESATSLRASGALDEEDPSDRTDNGKNGGHDCNQVPTGQVKEALLRASSTEIPNASNHRHGSSSATCLSSQRALDWFQLTQEIQGNTQGAVDILNDILNYDKISQGNLQLGTEVISLWELLEIAILEFKLSASSKQVQLGISFGCENDADSDEMADKDVEALMQHQQVKISRALDLPEAIAGLKVIGDSVRLTQVLRNLMSNALKFTPPHGCVEVFATYEPSEKSLSIMDLSTRSTKAEEGQQRITLDKGDAVTAMPQGCIKFRANELQAGQGSGLGLFIAKGIVEQHKGILVATSDGIGHGTTFEMKLPLWQLVQTDGESRVLFINPENLEIPTAEDNSETGTRASAKDESTLLDSVKPDPPIDTTEEFKPAEETAPPPCLYILVVDDVMSNRKLLKRLLERNGHQCEEAENGQVAVQMVAQAASRQTPFDSILLDFEMPIMDGPTAAKEIRRLGFDKLVIVGITGNVLPEDVIFFKGCGANDVLAKPVKIPELHASWMENGIRIHCSSKTT</sequence>
<dbReference type="PANTHER" id="PTHR43047:SF69">
    <property type="entry name" value="HISTIDINE KINASE CONTAINING CHEY-HOMOLOGOUS RECEIVER DOMAIN-RELATED"/>
    <property type="match status" value="1"/>
</dbReference>
<dbReference type="InterPro" id="IPR036890">
    <property type="entry name" value="HATPase_C_sf"/>
</dbReference>
<dbReference type="PANTHER" id="PTHR43047">
    <property type="entry name" value="TWO-COMPONENT HISTIDINE PROTEIN KINASE"/>
    <property type="match status" value="1"/>
</dbReference>
<dbReference type="Gene3D" id="1.10.287.130">
    <property type="match status" value="1"/>
</dbReference>
<evidence type="ECO:0000256" key="6">
    <source>
        <dbReference type="SAM" id="MobiDB-lite"/>
    </source>
</evidence>
<dbReference type="InterPro" id="IPR001789">
    <property type="entry name" value="Sig_transdc_resp-reg_receiver"/>
</dbReference>
<feature type="transmembrane region" description="Helical" evidence="7">
    <location>
        <begin position="76"/>
        <end position="97"/>
    </location>
</feature>
<accession>A0A9N8EIN6</accession>
<keyword evidence="3" id="KW-0808">Transferase</keyword>
<dbReference type="GO" id="GO:0000155">
    <property type="term" value="F:phosphorelay sensor kinase activity"/>
    <property type="evidence" value="ECO:0007669"/>
    <property type="project" value="InterPro"/>
</dbReference>
<dbReference type="Gene3D" id="3.30.565.10">
    <property type="entry name" value="Histidine kinase-like ATPase, C-terminal domain"/>
    <property type="match status" value="1"/>
</dbReference>
<evidence type="ECO:0000256" key="7">
    <source>
        <dbReference type="SAM" id="Phobius"/>
    </source>
</evidence>
<reference evidence="10" key="1">
    <citation type="submission" date="2020-06" db="EMBL/GenBank/DDBJ databases">
        <authorList>
            <consortium name="Plant Systems Biology data submission"/>
        </authorList>
    </citation>
    <scope>NUCLEOTIDE SEQUENCE</scope>
    <source>
        <strain evidence="10">D6</strain>
    </source>
</reference>
<dbReference type="Proteomes" id="UP001153069">
    <property type="component" value="Unassembled WGS sequence"/>
</dbReference>
<feature type="domain" description="Response regulatory" evidence="9">
    <location>
        <begin position="885"/>
        <end position="1005"/>
    </location>
</feature>
<dbReference type="SUPFAM" id="SSF52172">
    <property type="entry name" value="CheY-like"/>
    <property type="match status" value="1"/>
</dbReference>
<dbReference type="Gene3D" id="3.40.50.2300">
    <property type="match status" value="1"/>
</dbReference>
<evidence type="ECO:0000256" key="3">
    <source>
        <dbReference type="ARBA" id="ARBA00022679"/>
    </source>
</evidence>
<feature type="domain" description="Histidine kinase" evidence="8">
    <location>
        <begin position="594"/>
        <end position="815"/>
    </location>
</feature>
<keyword evidence="7" id="KW-0812">Transmembrane</keyword>
<evidence type="ECO:0000259" key="9">
    <source>
        <dbReference type="PROSITE" id="PS50110"/>
    </source>
</evidence>
<evidence type="ECO:0000256" key="5">
    <source>
        <dbReference type="PROSITE-ProRule" id="PRU00169"/>
    </source>
</evidence>
<comment type="caution">
    <text evidence="10">The sequence shown here is derived from an EMBL/GenBank/DDBJ whole genome shotgun (WGS) entry which is preliminary data.</text>
</comment>
<keyword evidence="4 10" id="KW-0418">Kinase</keyword>
<dbReference type="OrthoDB" id="207061at2759"/>
<dbReference type="AlphaFoldDB" id="A0A9N8EIN6"/>
<organism evidence="10 11">
    <name type="scientific">Seminavis robusta</name>
    <dbReference type="NCBI Taxonomy" id="568900"/>
    <lineage>
        <taxon>Eukaryota</taxon>
        <taxon>Sar</taxon>
        <taxon>Stramenopiles</taxon>
        <taxon>Ochrophyta</taxon>
        <taxon>Bacillariophyta</taxon>
        <taxon>Bacillariophyceae</taxon>
        <taxon>Bacillariophycidae</taxon>
        <taxon>Naviculales</taxon>
        <taxon>Naviculaceae</taxon>
        <taxon>Seminavis</taxon>
    </lineage>
</organism>
<keyword evidence="7" id="KW-1133">Transmembrane helix</keyword>
<dbReference type="GO" id="GO:0005886">
    <property type="term" value="C:plasma membrane"/>
    <property type="evidence" value="ECO:0007669"/>
    <property type="project" value="TreeGrafter"/>
</dbReference>
<feature type="region of interest" description="Disordered" evidence="6">
    <location>
        <begin position="511"/>
        <end position="537"/>
    </location>
</feature>
<feature type="modified residue" description="4-aspartylphosphate" evidence="5">
    <location>
        <position position="939"/>
    </location>
</feature>
<dbReference type="PROSITE" id="PS50110">
    <property type="entry name" value="RESPONSE_REGULATORY"/>
    <property type="match status" value="1"/>
</dbReference>
<feature type="region of interest" description="Disordered" evidence="6">
    <location>
        <begin position="836"/>
        <end position="877"/>
    </location>
</feature>
<dbReference type="Pfam" id="PF02518">
    <property type="entry name" value="HATPase_c"/>
    <property type="match status" value="1"/>
</dbReference>
<dbReference type="SUPFAM" id="SSF47384">
    <property type="entry name" value="Homodimeric domain of signal transducing histidine kinase"/>
    <property type="match status" value="1"/>
</dbReference>
<dbReference type="Pfam" id="PF00072">
    <property type="entry name" value="Response_reg"/>
    <property type="match status" value="1"/>
</dbReference>
<evidence type="ECO:0000259" key="8">
    <source>
        <dbReference type="PROSITE" id="PS50109"/>
    </source>
</evidence>
<dbReference type="SUPFAM" id="SSF55874">
    <property type="entry name" value="ATPase domain of HSP90 chaperone/DNA topoisomerase II/histidine kinase"/>
    <property type="match status" value="1"/>
</dbReference>
<dbReference type="EMBL" id="CAICTM010001058">
    <property type="protein sequence ID" value="CAB9519946.1"/>
    <property type="molecule type" value="Genomic_DNA"/>
</dbReference>
<keyword evidence="5" id="KW-0597">Phosphoprotein</keyword>
<dbReference type="InterPro" id="IPR003661">
    <property type="entry name" value="HisK_dim/P_dom"/>
</dbReference>
<keyword evidence="11" id="KW-1185">Reference proteome</keyword>
<comment type="catalytic activity">
    <reaction evidence="1">
        <text>ATP + protein L-histidine = ADP + protein N-phospho-L-histidine.</text>
        <dbReference type="EC" id="2.7.13.3"/>
    </reaction>
</comment>
<evidence type="ECO:0000256" key="2">
    <source>
        <dbReference type="ARBA" id="ARBA00012438"/>
    </source>
</evidence>
<dbReference type="GO" id="GO:0009927">
    <property type="term" value="F:histidine phosphotransfer kinase activity"/>
    <property type="evidence" value="ECO:0007669"/>
    <property type="project" value="TreeGrafter"/>
</dbReference>
<evidence type="ECO:0000256" key="1">
    <source>
        <dbReference type="ARBA" id="ARBA00000085"/>
    </source>
</evidence>
<protein>
    <recommendedName>
        <fullName evidence="2">histidine kinase</fullName>
        <ecNumber evidence="2">2.7.13.3</ecNumber>
    </recommendedName>
</protein>